<proteinExistence type="predicted"/>
<dbReference type="Proteomes" id="UP001209854">
    <property type="component" value="Unassembled WGS sequence"/>
</dbReference>
<evidence type="ECO:0000313" key="1">
    <source>
        <dbReference type="EMBL" id="MCW7555913.1"/>
    </source>
</evidence>
<organism evidence="1 2">
    <name type="scientific">Endozoicomonas gorgoniicola</name>
    <dbReference type="NCBI Taxonomy" id="1234144"/>
    <lineage>
        <taxon>Bacteria</taxon>
        <taxon>Pseudomonadati</taxon>
        <taxon>Pseudomonadota</taxon>
        <taxon>Gammaproteobacteria</taxon>
        <taxon>Oceanospirillales</taxon>
        <taxon>Endozoicomonadaceae</taxon>
        <taxon>Endozoicomonas</taxon>
    </lineage>
</organism>
<dbReference type="Pfam" id="PF09615">
    <property type="entry name" value="Cas_Csy3"/>
    <property type="match status" value="1"/>
</dbReference>
<keyword evidence="2" id="KW-1185">Reference proteome</keyword>
<sequence>MKLCSQHAQQRSIYLGKGLFFWVDGESREHPLSPETTTIAATKDNYSEAYAKGEVKESCKPSSLSYANPQTIQEVYMPPEAQALIIRFSVTIRSHSGQLHRCDSAEMKNVVARLAESYKNVGGYRVLARRYLENFLLGNWLWENQCTLGTEIRLKDYKSKEQLVVDNVETRRWSRDLDDLEETIGSWVDRFEKALTSPKECCSVLVEAKLILPLCAEVWPSQKFTDGEEKNKLLSTCDFNGEEQVIFTRHKLGAAMHQIDDWYPGADTRKKISAYCADRENLTAHRHPVTGKDYFSLLKKADEYIEFLESEPDMNDPMMDDANFIMACHICGGMRLESKG</sequence>
<evidence type="ECO:0000313" key="2">
    <source>
        <dbReference type="Proteomes" id="UP001209854"/>
    </source>
</evidence>
<gene>
    <name evidence="1" type="primary">csy3</name>
    <name evidence="1" type="ORF">NX722_25450</name>
</gene>
<dbReference type="RefSeq" id="WP_262565648.1">
    <property type="nucleotide sequence ID" value="NZ_JAPFCC010000001.1"/>
</dbReference>
<reference evidence="1 2" key="1">
    <citation type="submission" date="2022-10" db="EMBL/GenBank/DDBJ databases">
        <title>High-quality genome sequences of two octocoral-associated bacteria, Endozoicomonas euniceicola EF212 and Endozoicomonas gorgoniicola PS125.</title>
        <authorList>
            <person name="Chiou Y.-J."/>
            <person name="Chen Y.-H."/>
        </authorList>
    </citation>
    <scope>NUCLEOTIDE SEQUENCE [LARGE SCALE GENOMIC DNA]</scope>
    <source>
        <strain evidence="1 2">PS125</strain>
    </source>
</reference>
<dbReference type="EMBL" id="JAPFCC010000001">
    <property type="protein sequence ID" value="MCW7555913.1"/>
    <property type="molecule type" value="Genomic_DNA"/>
</dbReference>
<dbReference type="NCBIfam" id="TIGR02566">
    <property type="entry name" value="cas_Csy3"/>
    <property type="match status" value="1"/>
</dbReference>
<name>A0ABT3N3J6_9GAMM</name>
<accession>A0ABT3N3J6</accession>
<dbReference type="InterPro" id="IPR013399">
    <property type="entry name" value="CRISPR-assoc_prot_Csy3"/>
</dbReference>
<comment type="caution">
    <text evidence="1">The sequence shown here is derived from an EMBL/GenBank/DDBJ whole genome shotgun (WGS) entry which is preliminary data.</text>
</comment>
<protein>
    <submittedName>
        <fullName evidence="1">Type I-F CRISPR-associated protein Csy3</fullName>
    </submittedName>
</protein>